<dbReference type="Proteomes" id="UP001412067">
    <property type="component" value="Unassembled WGS sequence"/>
</dbReference>
<gene>
    <name evidence="1" type="ORF">KSP40_PGU002288</name>
</gene>
<proteinExistence type="predicted"/>
<comment type="caution">
    <text evidence="1">The sequence shown here is derived from an EMBL/GenBank/DDBJ whole genome shotgun (WGS) entry which is preliminary data.</text>
</comment>
<evidence type="ECO:0000313" key="2">
    <source>
        <dbReference type="Proteomes" id="UP001412067"/>
    </source>
</evidence>
<keyword evidence="2" id="KW-1185">Reference proteome</keyword>
<dbReference type="EMBL" id="JBBWWR010000014">
    <property type="protein sequence ID" value="KAK8953632.1"/>
    <property type="molecule type" value="Genomic_DNA"/>
</dbReference>
<accession>A0ABR2LYR3</accession>
<organism evidence="1 2">
    <name type="scientific">Platanthera guangdongensis</name>
    <dbReference type="NCBI Taxonomy" id="2320717"/>
    <lineage>
        <taxon>Eukaryota</taxon>
        <taxon>Viridiplantae</taxon>
        <taxon>Streptophyta</taxon>
        <taxon>Embryophyta</taxon>
        <taxon>Tracheophyta</taxon>
        <taxon>Spermatophyta</taxon>
        <taxon>Magnoliopsida</taxon>
        <taxon>Liliopsida</taxon>
        <taxon>Asparagales</taxon>
        <taxon>Orchidaceae</taxon>
        <taxon>Orchidoideae</taxon>
        <taxon>Orchideae</taxon>
        <taxon>Orchidinae</taxon>
        <taxon>Platanthera</taxon>
    </lineage>
</organism>
<name>A0ABR2LYR3_9ASPA</name>
<protein>
    <submittedName>
        <fullName evidence="1">Uncharacterized protein</fullName>
    </submittedName>
</protein>
<sequence length="105" mass="12005">MLDVDEQLLDIIFRRDLVFGRALFFIVNLTNVEMQPMMININLFAESDSNVAAITCKNERWGIIMFPTERSNGFGDIRWDFAGKTRVSAVTGGVSDKEMENKREP</sequence>
<reference evidence="1 2" key="1">
    <citation type="journal article" date="2022" name="Nat. Plants">
        <title>Genomes of leafy and leafless Platanthera orchids illuminate the evolution of mycoheterotrophy.</title>
        <authorList>
            <person name="Li M.H."/>
            <person name="Liu K.W."/>
            <person name="Li Z."/>
            <person name="Lu H.C."/>
            <person name="Ye Q.L."/>
            <person name="Zhang D."/>
            <person name="Wang J.Y."/>
            <person name="Li Y.F."/>
            <person name="Zhong Z.M."/>
            <person name="Liu X."/>
            <person name="Yu X."/>
            <person name="Liu D.K."/>
            <person name="Tu X.D."/>
            <person name="Liu B."/>
            <person name="Hao Y."/>
            <person name="Liao X.Y."/>
            <person name="Jiang Y.T."/>
            <person name="Sun W.H."/>
            <person name="Chen J."/>
            <person name="Chen Y.Q."/>
            <person name="Ai Y."/>
            <person name="Zhai J.W."/>
            <person name="Wu S.S."/>
            <person name="Zhou Z."/>
            <person name="Hsiao Y.Y."/>
            <person name="Wu W.L."/>
            <person name="Chen Y.Y."/>
            <person name="Lin Y.F."/>
            <person name="Hsu J.L."/>
            <person name="Li C.Y."/>
            <person name="Wang Z.W."/>
            <person name="Zhao X."/>
            <person name="Zhong W.Y."/>
            <person name="Ma X.K."/>
            <person name="Ma L."/>
            <person name="Huang J."/>
            <person name="Chen G.Z."/>
            <person name="Huang M.Z."/>
            <person name="Huang L."/>
            <person name="Peng D.H."/>
            <person name="Luo Y.B."/>
            <person name="Zou S.Q."/>
            <person name="Chen S.P."/>
            <person name="Lan S."/>
            <person name="Tsai W.C."/>
            <person name="Van de Peer Y."/>
            <person name="Liu Z.J."/>
        </authorList>
    </citation>
    <scope>NUCLEOTIDE SEQUENCE [LARGE SCALE GENOMIC DNA]</scope>
    <source>
        <strain evidence="1">Lor288</strain>
    </source>
</reference>
<evidence type="ECO:0000313" key="1">
    <source>
        <dbReference type="EMBL" id="KAK8953632.1"/>
    </source>
</evidence>